<dbReference type="InterPro" id="IPR008928">
    <property type="entry name" value="6-hairpin_glycosidase_sf"/>
</dbReference>
<dbReference type="PANTHER" id="PTHR23403">
    <property type="entry name" value="TREHALASE"/>
    <property type="match status" value="1"/>
</dbReference>
<keyword evidence="1" id="KW-0378">Hydrolase</keyword>
<accession>A0A1I3G216</accession>
<sequence>MQTNFHTEAIFELFDAVQTAELFADQKTFCDAIPKFEVEIINQKFSTEKNLKNFDLKDFVNANFDFKNEDLLVEIVENLPIEKHIDQLWKVLTREAKDNKSSLLALPKPYIVPGGRFNEFFYWDSYFVMLGLQVSGEKEMAKNIVDNCDFLIQTIGFVPNGNRTYFLSRSQPPYFSLMVELLVEIYGDESLYEKYLPSLIKEYDFWMNGSDEFSESNAHKRVVKLNNENILNRYNDTDNSPRPESYLIDILDKKKTENPDFYNDVRSACESGWDFSSRWFSDPQDISTIQTQSILPIDLNCLLFHYEKTLENFFSKTDIEKSDYYKSKSEKRKSAVQKYLYDEKTGVFSDYNFKENKISKSISAAMAYPLFLNIATEDQAINTAKNIEKFLLKDGGIITTDIISGQQWDAPNAWAPLQWICFKGLKNYGFDDLADKIKNNWCENVERVYANTGKLMEKYNAMDTSQKAGGGEYPNQDGFGWTNGVYLKMKNS</sequence>
<evidence type="ECO:0000313" key="3">
    <source>
        <dbReference type="EMBL" id="SFI17201.1"/>
    </source>
</evidence>
<dbReference type="GO" id="GO:0005993">
    <property type="term" value="P:trehalose catabolic process"/>
    <property type="evidence" value="ECO:0007669"/>
    <property type="project" value="TreeGrafter"/>
</dbReference>
<dbReference type="InterPro" id="IPR001661">
    <property type="entry name" value="Glyco_hydro_37"/>
</dbReference>
<dbReference type="Pfam" id="PF01204">
    <property type="entry name" value="Trehalase"/>
    <property type="match status" value="1"/>
</dbReference>
<dbReference type="AlphaFoldDB" id="A0A1I3G216"/>
<dbReference type="OrthoDB" id="106887at2"/>
<name>A0A1I3G216_9FLAO</name>
<dbReference type="PROSITE" id="PS00928">
    <property type="entry name" value="TREHALASE_2"/>
    <property type="match status" value="1"/>
</dbReference>
<gene>
    <name evidence="3" type="ORF">SAMN05443292_1768</name>
</gene>
<dbReference type="PRINTS" id="PR00744">
    <property type="entry name" value="GLHYDRLASE37"/>
</dbReference>
<dbReference type="InterPro" id="IPR012341">
    <property type="entry name" value="6hp_glycosidase-like_sf"/>
</dbReference>
<protein>
    <submittedName>
        <fullName evidence="3">Alpha,alpha-trehalase</fullName>
    </submittedName>
</protein>
<organism evidence="3 4">
    <name type="scientific">Halpernia frigidisoli</name>
    <dbReference type="NCBI Taxonomy" id="1125876"/>
    <lineage>
        <taxon>Bacteria</taxon>
        <taxon>Pseudomonadati</taxon>
        <taxon>Bacteroidota</taxon>
        <taxon>Flavobacteriia</taxon>
        <taxon>Flavobacteriales</taxon>
        <taxon>Weeksellaceae</taxon>
        <taxon>Chryseobacterium group</taxon>
        <taxon>Halpernia</taxon>
    </lineage>
</organism>
<evidence type="ECO:0000256" key="1">
    <source>
        <dbReference type="ARBA" id="ARBA00022801"/>
    </source>
</evidence>
<dbReference type="PANTHER" id="PTHR23403:SF1">
    <property type="entry name" value="TREHALASE"/>
    <property type="match status" value="1"/>
</dbReference>
<dbReference type="STRING" id="1125876.SAMN05443292_1768"/>
<evidence type="ECO:0000256" key="2">
    <source>
        <dbReference type="ARBA" id="ARBA00023295"/>
    </source>
</evidence>
<proteinExistence type="predicted"/>
<keyword evidence="4" id="KW-1185">Reference proteome</keyword>
<dbReference type="InterPro" id="IPR018232">
    <property type="entry name" value="Glyco_hydro_37_CS"/>
</dbReference>
<dbReference type="Gene3D" id="1.50.10.10">
    <property type="match status" value="1"/>
</dbReference>
<dbReference type="RefSeq" id="WP_090079716.1">
    <property type="nucleotide sequence ID" value="NZ_FOQT01000002.1"/>
</dbReference>
<dbReference type="NCBIfam" id="NF009773">
    <property type="entry name" value="PRK13270.1"/>
    <property type="match status" value="1"/>
</dbReference>
<reference evidence="3 4" key="1">
    <citation type="submission" date="2016-10" db="EMBL/GenBank/DDBJ databases">
        <authorList>
            <person name="de Groot N.N."/>
        </authorList>
    </citation>
    <scope>NUCLEOTIDE SEQUENCE [LARGE SCALE GENOMIC DNA]</scope>
    <source>
        <strain evidence="3 4">DSM 26000</strain>
    </source>
</reference>
<dbReference type="SUPFAM" id="SSF48208">
    <property type="entry name" value="Six-hairpin glycosidases"/>
    <property type="match status" value="1"/>
</dbReference>
<dbReference type="Proteomes" id="UP000198931">
    <property type="component" value="Unassembled WGS sequence"/>
</dbReference>
<dbReference type="EMBL" id="FOQT01000002">
    <property type="protein sequence ID" value="SFI17201.1"/>
    <property type="molecule type" value="Genomic_DNA"/>
</dbReference>
<evidence type="ECO:0000313" key="4">
    <source>
        <dbReference type="Proteomes" id="UP000198931"/>
    </source>
</evidence>
<keyword evidence="2" id="KW-0326">Glycosidase</keyword>
<dbReference type="GO" id="GO:0004555">
    <property type="term" value="F:alpha,alpha-trehalase activity"/>
    <property type="evidence" value="ECO:0007669"/>
    <property type="project" value="InterPro"/>
</dbReference>